<name>A0A8C6TIG3_9GOBI</name>
<dbReference type="SUPFAM" id="SSF47986">
    <property type="entry name" value="DEATH domain"/>
    <property type="match status" value="1"/>
</dbReference>
<dbReference type="InterPro" id="IPR011029">
    <property type="entry name" value="DEATH-like_dom_sf"/>
</dbReference>
<proteinExistence type="predicted"/>
<dbReference type="Pfam" id="PF00619">
    <property type="entry name" value="CARD"/>
    <property type="match status" value="1"/>
</dbReference>
<dbReference type="GO" id="GO:0042981">
    <property type="term" value="P:regulation of apoptotic process"/>
    <property type="evidence" value="ECO:0007669"/>
    <property type="project" value="InterPro"/>
</dbReference>
<dbReference type="AlphaFoldDB" id="A0A8C6TIG3"/>
<sequence>IVGGGAGPGLDRLLQSGVLTGAERESAASIRERRTRATQLIDSVLKKGSKASRVFIQDLHDQDLLLFDELLRI</sequence>
<evidence type="ECO:0000313" key="2">
    <source>
        <dbReference type="Ensembl" id="ENSNMLP00000020601.1"/>
    </source>
</evidence>
<evidence type="ECO:0000313" key="3">
    <source>
        <dbReference type="Proteomes" id="UP000694523"/>
    </source>
</evidence>
<keyword evidence="3" id="KW-1185">Reference proteome</keyword>
<dbReference type="PROSITE" id="PS50209">
    <property type="entry name" value="CARD"/>
    <property type="match status" value="1"/>
</dbReference>
<feature type="domain" description="CARD" evidence="1">
    <location>
        <begin position="1"/>
        <end position="73"/>
    </location>
</feature>
<reference evidence="2" key="1">
    <citation type="submission" date="2025-08" db="UniProtKB">
        <authorList>
            <consortium name="Ensembl"/>
        </authorList>
    </citation>
    <scope>IDENTIFICATION</scope>
</reference>
<dbReference type="Gene3D" id="1.10.533.10">
    <property type="entry name" value="Death Domain, Fas"/>
    <property type="match status" value="1"/>
</dbReference>
<dbReference type="Ensembl" id="ENSNMLT00000023110.1">
    <property type="protein sequence ID" value="ENSNMLP00000020601.1"/>
    <property type="gene ID" value="ENSNMLG00000013438.1"/>
</dbReference>
<reference evidence="2" key="2">
    <citation type="submission" date="2025-09" db="UniProtKB">
        <authorList>
            <consortium name="Ensembl"/>
        </authorList>
    </citation>
    <scope>IDENTIFICATION</scope>
</reference>
<organism evidence="2 3">
    <name type="scientific">Neogobius melanostomus</name>
    <name type="common">round goby</name>
    <dbReference type="NCBI Taxonomy" id="47308"/>
    <lineage>
        <taxon>Eukaryota</taxon>
        <taxon>Metazoa</taxon>
        <taxon>Chordata</taxon>
        <taxon>Craniata</taxon>
        <taxon>Vertebrata</taxon>
        <taxon>Euteleostomi</taxon>
        <taxon>Actinopterygii</taxon>
        <taxon>Neopterygii</taxon>
        <taxon>Teleostei</taxon>
        <taxon>Neoteleostei</taxon>
        <taxon>Acanthomorphata</taxon>
        <taxon>Gobiaria</taxon>
        <taxon>Gobiiformes</taxon>
        <taxon>Gobioidei</taxon>
        <taxon>Gobiidae</taxon>
        <taxon>Benthophilinae</taxon>
        <taxon>Neogobiini</taxon>
        <taxon>Neogobius</taxon>
    </lineage>
</organism>
<dbReference type="Proteomes" id="UP000694523">
    <property type="component" value="Unplaced"/>
</dbReference>
<protein>
    <recommendedName>
        <fullName evidence="1">CARD domain-containing protein</fullName>
    </recommendedName>
</protein>
<evidence type="ECO:0000259" key="1">
    <source>
        <dbReference type="PROSITE" id="PS50209"/>
    </source>
</evidence>
<accession>A0A8C6TIG3</accession>
<dbReference type="InterPro" id="IPR001315">
    <property type="entry name" value="CARD"/>
</dbReference>